<dbReference type="SUPFAM" id="SSF50685">
    <property type="entry name" value="Barwin-like endoglucanases"/>
    <property type="match status" value="1"/>
</dbReference>
<proteinExistence type="predicted"/>
<dbReference type="CDD" id="cd00118">
    <property type="entry name" value="LysM"/>
    <property type="match status" value="2"/>
</dbReference>
<sequence length="245" mass="24641">MLFKTLFAILSTALAVSATPLEARSCSPTYTVQAGDTCYAIATANGLTVDQLLSYNPSIDCTDLAIDQVLCLGPGGDGGDGGTCTQTYTVESGDTCSTIAADVGLTVSQLEALNPSINSGCTNLDVGQVLCVTGGTSGGGGGGGSSVNGLATYYDPEDGYGACGWKIQNWDMAVAIGSGNWNSGSHCGATMTVTYGSTTIQVTVADLCPGCQGANGIDLTEGAMAAMDPNYVAHGVDSVTWSVSY</sequence>
<feature type="chain" id="PRO_5034873340" description="LysM domain-containing protein" evidence="3">
    <location>
        <begin position="19"/>
        <end position="245"/>
    </location>
</feature>
<organism evidence="5 6">
    <name type="scientific">Mycena sanguinolenta</name>
    <dbReference type="NCBI Taxonomy" id="230812"/>
    <lineage>
        <taxon>Eukaryota</taxon>
        <taxon>Fungi</taxon>
        <taxon>Dikarya</taxon>
        <taxon>Basidiomycota</taxon>
        <taxon>Agaricomycotina</taxon>
        <taxon>Agaricomycetes</taxon>
        <taxon>Agaricomycetidae</taxon>
        <taxon>Agaricales</taxon>
        <taxon>Marasmiineae</taxon>
        <taxon>Mycenaceae</taxon>
        <taxon>Mycena</taxon>
    </lineage>
</organism>
<dbReference type="CDD" id="cd22191">
    <property type="entry name" value="DPBB_RlpA_EXP_N-like"/>
    <property type="match status" value="1"/>
</dbReference>
<keyword evidence="3" id="KW-0732">Signal</keyword>
<dbReference type="OrthoDB" id="5985073at2759"/>
<dbReference type="SUPFAM" id="SSF54106">
    <property type="entry name" value="LysM domain"/>
    <property type="match status" value="2"/>
</dbReference>
<evidence type="ECO:0000256" key="1">
    <source>
        <dbReference type="ARBA" id="ARBA00022669"/>
    </source>
</evidence>
<evidence type="ECO:0000256" key="2">
    <source>
        <dbReference type="ARBA" id="ARBA00023026"/>
    </source>
</evidence>
<dbReference type="InterPro" id="IPR052210">
    <property type="entry name" value="LysM1-like"/>
</dbReference>
<dbReference type="PANTHER" id="PTHR34997">
    <property type="entry name" value="AM15"/>
    <property type="match status" value="1"/>
</dbReference>
<dbReference type="PANTHER" id="PTHR34997:SF1">
    <property type="entry name" value="PEPTIDOGLYCAN-BINDING LYSIN DOMAIN"/>
    <property type="match status" value="1"/>
</dbReference>
<keyword evidence="2" id="KW-0843">Virulence</keyword>
<evidence type="ECO:0000313" key="5">
    <source>
        <dbReference type="EMBL" id="KAF7361010.1"/>
    </source>
</evidence>
<keyword evidence="6" id="KW-1185">Reference proteome</keyword>
<dbReference type="Gene3D" id="2.40.40.10">
    <property type="entry name" value="RlpA-like domain"/>
    <property type="match status" value="1"/>
</dbReference>
<name>A0A8H6YNB2_9AGAR</name>
<dbReference type="GO" id="GO:0008061">
    <property type="term" value="F:chitin binding"/>
    <property type="evidence" value="ECO:0007669"/>
    <property type="project" value="UniProtKB-KW"/>
</dbReference>
<feature type="domain" description="LysM" evidence="4">
    <location>
        <begin position="28"/>
        <end position="72"/>
    </location>
</feature>
<dbReference type="EMBL" id="JACAZH010000008">
    <property type="protein sequence ID" value="KAF7361010.1"/>
    <property type="molecule type" value="Genomic_DNA"/>
</dbReference>
<dbReference type="SMART" id="SM00257">
    <property type="entry name" value="LysM"/>
    <property type="match status" value="2"/>
</dbReference>
<gene>
    <name evidence="5" type="ORF">MSAN_01131200</name>
</gene>
<dbReference type="Gene3D" id="3.10.350.10">
    <property type="entry name" value="LysM domain"/>
    <property type="match status" value="2"/>
</dbReference>
<dbReference type="InterPro" id="IPR036908">
    <property type="entry name" value="RlpA-like_sf"/>
</dbReference>
<dbReference type="PROSITE" id="PS51782">
    <property type="entry name" value="LYSM"/>
    <property type="match status" value="2"/>
</dbReference>
<comment type="caution">
    <text evidence="5">The sequence shown here is derived from an EMBL/GenBank/DDBJ whole genome shotgun (WGS) entry which is preliminary data.</text>
</comment>
<evidence type="ECO:0000256" key="3">
    <source>
        <dbReference type="SAM" id="SignalP"/>
    </source>
</evidence>
<dbReference type="AlphaFoldDB" id="A0A8H6YNB2"/>
<reference evidence="5" key="1">
    <citation type="submission" date="2020-05" db="EMBL/GenBank/DDBJ databases">
        <title>Mycena genomes resolve the evolution of fungal bioluminescence.</title>
        <authorList>
            <person name="Tsai I.J."/>
        </authorList>
    </citation>
    <scope>NUCLEOTIDE SEQUENCE</scope>
    <source>
        <strain evidence="5">160909Yilan</strain>
    </source>
</reference>
<feature type="domain" description="LysM" evidence="4">
    <location>
        <begin position="86"/>
        <end position="132"/>
    </location>
</feature>
<evidence type="ECO:0000313" key="6">
    <source>
        <dbReference type="Proteomes" id="UP000623467"/>
    </source>
</evidence>
<dbReference type="InterPro" id="IPR036779">
    <property type="entry name" value="LysM_dom_sf"/>
</dbReference>
<evidence type="ECO:0000259" key="4">
    <source>
        <dbReference type="PROSITE" id="PS51782"/>
    </source>
</evidence>
<feature type="signal peptide" evidence="3">
    <location>
        <begin position="1"/>
        <end position="18"/>
    </location>
</feature>
<dbReference type="Pfam" id="PF01476">
    <property type="entry name" value="LysM"/>
    <property type="match status" value="2"/>
</dbReference>
<protein>
    <recommendedName>
        <fullName evidence="4">LysM domain-containing protein</fullName>
    </recommendedName>
</protein>
<keyword evidence="1" id="KW-0147">Chitin-binding</keyword>
<accession>A0A8H6YNB2</accession>
<dbReference type="Proteomes" id="UP000623467">
    <property type="component" value="Unassembled WGS sequence"/>
</dbReference>
<dbReference type="InterPro" id="IPR018392">
    <property type="entry name" value="LysM"/>
</dbReference>